<feature type="domain" description="RanBP2-type" evidence="4">
    <location>
        <begin position="76"/>
        <end position="105"/>
    </location>
</feature>
<keyword evidence="3" id="KW-0862">Zinc</keyword>
<evidence type="ECO:0000256" key="3">
    <source>
        <dbReference type="ARBA" id="ARBA00022833"/>
    </source>
</evidence>
<evidence type="ECO:0000259" key="4">
    <source>
        <dbReference type="PROSITE" id="PS50199"/>
    </source>
</evidence>
<protein>
    <submittedName>
        <fullName evidence="5">DUF2007 domain-containing protein</fullName>
    </submittedName>
</protein>
<dbReference type="PROSITE" id="PS50199">
    <property type="entry name" value="ZF_RANBP2_2"/>
    <property type="match status" value="1"/>
</dbReference>
<sequence length="109" mass="12288">MKLFVAQNPPQAHILCELLLSHNIQVEVRGEGMFGLQGELPMDDSSLPYLWLIDHHKQEQAKEVIAEFERKGSHSKNSEWRCAECGEVNEGQFALCWQCGSSMSQLGSN</sequence>
<organism evidence="6 7">
    <name type="scientific">Vibrio breoganii</name>
    <dbReference type="NCBI Taxonomy" id="553239"/>
    <lineage>
        <taxon>Bacteria</taxon>
        <taxon>Pseudomonadati</taxon>
        <taxon>Pseudomonadota</taxon>
        <taxon>Gammaproteobacteria</taxon>
        <taxon>Vibrionales</taxon>
        <taxon>Vibrionaceae</taxon>
        <taxon>Vibrio</taxon>
    </lineage>
</organism>
<dbReference type="InterPro" id="IPR055999">
    <property type="entry name" value="DUF7577"/>
</dbReference>
<keyword evidence="8" id="KW-1185">Reference proteome</keyword>
<reference evidence="6" key="3">
    <citation type="journal article" date="2018" name="Nature">
        <title>A major lineage of non-tailed dsDNA viruses as unrecognized killers of marine bacteria.</title>
        <authorList>
            <person name="Kauffman K.M."/>
            <person name="Hussain F.A."/>
            <person name="Yang J."/>
            <person name="Arevalo P."/>
            <person name="Brown J.M."/>
            <person name="Chang W.K."/>
            <person name="VanInsberghe D."/>
            <person name="Elsherbini J."/>
            <person name="Sharma R.S."/>
            <person name="Cutler M.B."/>
            <person name="Kelly L."/>
            <person name="Polz M.F."/>
        </authorList>
    </citation>
    <scope>NUCLEOTIDE SEQUENCE</scope>
    <source>
        <strain evidence="6">10N.222.49.A5</strain>
    </source>
</reference>
<reference evidence="5 8" key="4">
    <citation type="submission" date="2020-04" db="EMBL/GenBank/DDBJ databases">
        <title>WGS-Seq of Vibrio isolated by the O'Toole Lab.</title>
        <authorList>
            <person name="Mckone K.P."/>
            <person name="Whitaker R."/>
            <person name="Sevigney J.L."/>
            <person name="Herring J.B."/>
            <person name="O'Toole G."/>
        </authorList>
    </citation>
    <scope>NUCLEOTIDE SEQUENCE [LARGE SCALE GENOMIC DNA]</scope>
    <source>
        <strain evidence="5 8">BS_02</strain>
    </source>
</reference>
<reference evidence="6" key="2">
    <citation type="submission" date="2016-07" db="EMBL/GenBank/DDBJ databases">
        <authorList>
            <person name="Kauffman K."/>
            <person name="Arevalo P."/>
            <person name="Polz M.F."/>
        </authorList>
    </citation>
    <scope>NUCLEOTIDE SEQUENCE</scope>
    <source>
        <strain evidence="6">10N.222.49.A5</strain>
    </source>
</reference>
<reference evidence="7" key="1">
    <citation type="submission" date="2016-07" db="EMBL/GenBank/DDBJ databases">
        <title>Nontailed viruses are major unrecognized killers of bacteria in the ocean.</title>
        <authorList>
            <person name="Kauffman K."/>
            <person name="Hussain F."/>
            <person name="Yang J."/>
            <person name="Arevalo P."/>
            <person name="Brown J."/>
            <person name="Cutler M."/>
            <person name="Kelly L."/>
            <person name="Polz M.F."/>
        </authorList>
    </citation>
    <scope>NUCLEOTIDE SEQUENCE [LARGE SCALE GENOMIC DNA]</scope>
    <source>
        <strain evidence="7">10N.222.49.A5</strain>
    </source>
</reference>
<dbReference type="PROSITE" id="PS01358">
    <property type="entry name" value="ZF_RANBP2_1"/>
    <property type="match status" value="1"/>
</dbReference>
<evidence type="ECO:0000313" key="6">
    <source>
        <dbReference type="EMBL" id="PMP09850.1"/>
    </source>
</evidence>
<evidence type="ECO:0000313" key="7">
    <source>
        <dbReference type="Proteomes" id="UP000235611"/>
    </source>
</evidence>
<comment type="caution">
    <text evidence="6">The sequence shown here is derived from an EMBL/GenBank/DDBJ whole genome shotgun (WGS) entry which is preliminary data.</text>
</comment>
<dbReference type="InterPro" id="IPR018551">
    <property type="entry name" value="DUF2007"/>
</dbReference>
<dbReference type="GO" id="GO:0008270">
    <property type="term" value="F:zinc ion binding"/>
    <property type="evidence" value="ECO:0007669"/>
    <property type="project" value="UniProtKB-KW"/>
</dbReference>
<evidence type="ECO:0000256" key="2">
    <source>
        <dbReference type="ARBA" id="ARBA00022771"/>
    </source>
</evidence>
<dbReference type="EMBL" id="MDBO01000079">
    <property type="protein sequence ID" value="PMP09850.1"/>
    <property type="molecule type" value="Genomic_DNA"/>
</dbReference>
<dbReference type="EMBL" id="JABCJR010000015">
    <property type="protein sequence ID" value="NMR70159.1"/>
    <property type="molecule type" value="Genomic_DNA"/>
</dbReference>
<evidence type="ECO:0000313" key="8">
    <source>
        <dbReference type="Proteomes" id="UP000590068"/>
    </source>
</evidence>
<dbReference type="Pfam" id="PF09413">
    <property type="entry name" value="DUF2007"/>
    <property type="match status" value="1"/>
</dbReference>
<evidence type="ECO:0000256" key="1">
    <source>
        <dbReference type="ARBA" id="ARBA00022723"/>
    </source>
</evidence>
<name>A0AAP8MV75_9VIBR</name>
<dbReference type="AlphaFoldDB" id="A0AAP8MV75"/>
<dbReference type="RefSeq" id="WP_017030401.1">
    <property type="nucleotide sequence ID" value="NZ_JABBXC010000016.1"/>
</dbReference>
<dbReference type="Pfam" id="PF24463">
    <property type="entry name" value="DUF7577"/>
    <property type="match status" value="1"/>
</dbReference>
<dbReference type="Proteomes" id="UP000235611">
    <property type="component" value="Unassembled WGS sequence"/>
</dbReference>
<dbReference type="InterPro" id="IPR001876">
    <property type="entry name" value="Znf_RanBP2"/>
</dbReference>
<gene>
    <name evidence="6" type="ORF">BCS93_11960</name>
    <name evidence="5" type="ORF">HJ568_09260</name>
</gene>
<keyword evidence="2" id="KW-0863">Zinc-finger</keyword>
<evidence type="ECO:0000313" key="5">
    <source>
        <dbReference type="EMBL" id="NMR70159.1"/>
    </source>
</evidence>
<accession>A0AAP8MV75</accession>
<dbReference type="Proteomes" id="UP000590068">
    <property type="component" value="Unassembled WGS sequence"/>
</dbReference>
<proteinExistence type="predicted"/>
<keyword evidence="1" id="KW-0479">Metal-binding</keyword>